<reference evidence="1 2" key="1">
    <citation type="journal article" date="2021" name="Elife">
        <title>Chloroplast acquisition without the gene transfer in kleptoplastic sea slugs, Plakobranchus ocellatus.</title>
        <authorList>
            <person name="Maeda T."/>
            <person name="Takahashi S."/>
            <person name="Yoshida T."/>
            <person name="Shimamura S."/>
            <person name="Takaki Y."/>
            <person name="Nagai Y."/>
            <person name="Toyoda A."/>
            <person name="Suzuki Y."/>
            <person name="Arimoto A."/>
            <person name="Ishii H."/>
            <person name="Satoh N."/>
            <person name="Nishiyama T."/>
            <person name="Hasebe M."/>
            <person name="Maruyama T."/>
            <person name="Minagawa J."/>
            <person name="Obokata J."/>
            <person name="Shigenobu S."/>
        </authorList>
    </citation>
    <scope>NUCLEOTIDE SEQUENCE [LARGE SCALE GENOMIC DNA]</scope>
</reference>
<evidence type="ECO:0000313" key="2">
    <source>
        <dbReference type="Proteomes" id="UP000735302"/>
    </source>
</evidence>
<accession>A0AAV4BS28</accession>
<dbReference type="EMBL" id="BLXT01005482">
    <property type="protein sequence ID" value="GFO22984.1"/>
    <property type="molecule type" value="Genomic_DNA"/>
</dbReference>
<protein>
    <submittedName>
        <fullName evidence="1">Uncharacterized protein</fullName>
    </submittedName>
</protein>
<keyword evidence="2" id="KW-1185">Reference proteome</keyword>
<proteinExistence type="predicted"/>
<comment type="caution">
    <text evidence="1">The sequence shown here is derived from an EMBL/GenBank/DDBJ whole genome shotgun (WGS) entry which is preliminary data.</text>
</comment>
<dbReference type="AlphaFoldDB" id="A0AAV4BS28"/>
<evidence type="ECO:0000313" key="1">
    <source>
        <dbReference type="EMBL" id="GFO22984.1"/>
    </source>
</evidence>
<sequence>MEMVEVEVEVEVVGVEMEVEVVWVEVEVEVVGVEVEVEVVEIEVGLRMWEGNNIQFRTRARYSPELPSPFPNTRTTHAEKIHLVPILEGSQWTVFHIRPLLHLPRVTTSSMVSS</sequence>
<organism evidence="1 2">
    <name type="scientific">Plakobranchus ocellatus</name>
    <dbReference type="NCBI Taxonomy" id="259542"/>
    <lineage>
        <taxon>Eukaryota</taxon>
        <taxon>Metazoa</taxon>
        <taxon>Spiralia</taxon>
        <taxon>Lophotrochozoa</taxon>
        <taxon>Mollusca</taxon>
        <taxon>Gastropoda</taxon>
        <taxon>Heterobranchia</taxon>
        <taxon>Euthyneura</taxon>
        <taxon>Panpulmonata</taxon>
        <taxon>Sacoglossa</taxon>
        <taxon>Placobranchoidea</taxon>
        <taxon>Plakobranchidae</taxon>
        <taxon>Plakobranchus</taxon>
    </lineage>
</organism>
<name>A0AAV4BS28_9GAST</name>
<dbReference type="Proteomes" id="UP000735302">
    <property type="component" value="Unassembled WGS sequence"/>
</dbReference>
<gene>
    <name evidence="1" type="ORF">PoB_004948900</name>
</gene>